<dbReference type="GO" id="GO:0006935">
    <property type="term" value="P:chemotaxis"/>
    <property type="evidence" value="ECO:0007669"/>
    <property type="project" value="UniProtKB-KW"/>
</dbReference>
<dbReference type="Proteomes" id="UP000268096">
    <property type="component" value="Unassembled WGS sequence"/>
</dbReference>
<dbReference type="AlphaFoldDB" id="A0A0P9ZIK7"/>
<reference evidence="3 4" key="1">
    <citation type="submission" date="2018-08" db="EMBL/GenBank/DDBJ databases">
        <title>Recombination of ecologically and evolutionarily significant loci maintains genetic cohesion in the Pseudomonas syringae species complex.</title>
        <authorList>
            <person name="Dillon M."/>
            <person name="Thakur S."/>
            <person name="Almeida R.N.D."/>
            <person name="Weir B.S."/>
            <person name="Guttman D.S."/>
        </authorList>
    </citation>
    <scope>NUCLEOTIDE SEQUENCE [LARGE SCALE GENOMIC DNA]</scope>
    <source>
        <strain evidence="3 4">ICMP 16926</strain>
    </source>
</reference>
<dbReference type="InterPro" id="IPR004089">
    <property type="entry name" value="MCPsignal_dom"/>
</dbReference>
<keyword evidence="1" id="KW-0145">Chemotaxis</keyword>
<dbReference type="PANTHER" id="PTHR43531">
    <property type="entry name" value="PROTEIN ICFG"/>
    <property type="match status" value="1"/>
</dbReference>
<dbReference type="PROSITE" id="PS50111">
    <property type="entry name" value="CHEMOTAXIS_TRANSDUC_2"/>
    <property type="match status" value="1"/>
</dbReference>
<dbReference type="Pfam" id="PF22673">
    <property type="entry name" value="MCP-like_PDC_1"/>
    <property type="match status" value="1"/>
</dbReference>
<evidence type="ECO:0000256" key="2">
    <source>
        <dbReference type="ARBA" id="ARBA00029447"/>
    </source>
</evidence>
<dbReference type="Gene3D" id="6.10.340.10">
    <property type="match status" value="1"/>
</dbReference>
<dbReference type="EMBL" id="RBTH01000377">
    <property type="protein sequence ID" value="RMT39173.1"/>
    <property type="molecule type" value="Genomic_DNA"/>
</dbReference>
<dbReference type="Pfam" id="PF00672">
    <property type="entry name" value="HAMP"/>
    <property type="match status" value="1"/>
</dbReference>
<comment type="caution">
    <text evidence="3">The sequence shown here is derived from an EMBL/GenBank/DDBJ whole genome shotgun (WGS) entry which is preliminary data.</text>
</comment>
<dbReference type="SUPFAM" id="SSF58104">
    <property type="entry name" value="Methyl-accepting chemotaxis protein (MCP) signaling domain"/>
    <property type="match status" value="1"/>
</dbReference>
<name>A0A0P9ZIK7_PSESX</name>
<dbReference type="GO" id="GO:0016020">
    <property type="term" value="C:membrane"/>
    <property type="evidence" value="ECO:0007669"/>
    <property type="project" value="InterPro"/>
</dbReference>
<dbReference type="PANTHER" id="PTHR43531:SF11">
    <property type="entry name" value="METHYL-ACCEPTING CHEMOTAXIS PROTEIN 3"/>
    <property type="match status" value="1"/>
</dbReference>
<evidence type="ECO:0000313" key="4">
    <source>
        <dbReference type="Proteomes" id="UP000268096"/>
    </source>
</evidence>
<accession>A0A0P9ZIK7</accession>
<dbReference type="Pfam" id="PF00015">
    <property type="entry name" value="MCPsignal"/>
    <property type="match status" value="1"/>
</dbReference>
<dbReference type="CDD" id="cd12913">
    <property type="entry name" value="PDC1_MCP_like"/>
    <property type="match status" value="1"/>
</dbReference>
<dbReference type="CDD" id="cd11386">
    <property type="entry name" value="MCP_signal"/>
    <property type="match status" value="1"/>
</dbReference>
<dbReference type="InterPro" id="IPR051310">
    <property type="entry name" value="MCP_chemotaxis"/>
</dbReference>
<dbReference type="Gene3D" id="3.30.450.20">
    <property type="entry name" value="PAS domain"/>
    <property type="match status" value="2"/>
</dbReference>
<dbReference type="CDD" id="cd06225">
    <property type="entry name" value="HAMP"/>
    <property type="match status" value="2"/>
</dbReference>
<sequence length="723" mass="77451">MKLKSLQARICITAGLCLFVSSASLVAYGLFTSQTNEQYVSDEVAVLIEHSTVREIQNLAESRANAIQAKLQNALEAARTMASTFAASKASQSPLMLGREQINSVLLSVLKDNPEFNGTYSCWEQDALDGKDLTSRDAQDGSNPLTGRFTPYWTRSPDGRVAVQPLVEYDSQDSHPNGVPKGGWYQGPKSTLKESVLDPIPYVVQGNKVWLATLSVPIVANGTFYGVVGADFDIAFIQKLSEQMSTELYGGKGSVTILSNQGLVVADSQRAELIGQPMKTLFADSWEKVLSDIQGGRSESLLNQKTQTFEVLMPIQLGRTGKPWAVFIRLPKAVVMSQAITLEHELQARSVNNSIWQVSVGLTILLLALTALWFAAAKIVGPIREAAALAANISLGDFSRRLVQRSEDEVGQLSFALNDMSDSLQRQVRVAERISEGDLDLDVRLSSPNDTLGKSLEKMVSNLNNLISEVQVSATQITGSSEQVTDLSQSLSDGAANSASSITEISAVMTQMAAQTSDNAVNAKKADEQSQASRADAGESDKLMTELISAMTEIDNSGKDITAIITTIDNIAAQTNLLALNAAIEAARAGELGRGFAVVADEVRSLAARSAEAAKQTATLIADSSTKTQRGMIIAGRTAESLKNIVSGTSAVSSLVSLIYQASSEQASGLQQASLGLEQIDEVTQQNQSNSRDCAASAKDLSVRASLMQRELSRFKVKKTPLL</sequence>
<protein>
    <submittedName>
        <fullName evidence="3">Methyl-accepting chemotaxis sensory transducer</fullName>
    </submittedName>
</protein>
<proteinExistence type="inferred from homology"/>
<dbReference type="PROSITE" id="PS50885">
    <property type="entry name" value="HAMP"/>
    <property type="match status" value="1"/>
</dbReference>
<comment type="similarity">
    <text evidence="2">Belongs to the methyl-accepting chemotaxis (MCP) protein family.</text>
</comment>
<evidence type="ECO:0000313" key="3">
    <source>
        <dbReference type="EMBL" id="RMT39173.1"/>
    </source>
</evidence>
<dbReference type="InterPro" id="IPR003660">
    <property type="entry name" value="HAMP_dom"/>
</dbReference>
<dbReference type="SMART" id="SM00304">
    <property type="entry name" value="HAMP"/>
    <property type="match status" value="1"/>
</dbReference>
<gene>
    <name evidence="3" type="ORF">ALP48_03702</name>
</gene>
<evidence type="ECO:0000256" key="1">
    <source>
        <dbReference type="ARBA" id="ARBA00022500"/>
    </source>
</evidence>
<dbReference type="Gene3D" id="1.10.287.950">
    <property type="entry name" value="Methyl-accepting chemotaxis protein"/>
    <property type="match status" value="1"/>
</dbReference>
<organism evidence="3 4">
    <name type="scientific">Pseudomonas syringae pv. solidagae</name>
    <dbReference type="NCBI Taxonomy" id="264458"/>
    <lineage>
        <taxon>Bacteria</taxon>
        <taxon>Pseudomonadati</taxon>
        <taxon>Pseudomonadota</taxon>
        <taxon>Gammaproteobacteria</taxon>
        <taxon>Pseudomonadales</taxon>
        <taxon>Pseudomonadaceae</taxon>
        <taxon>Pseudomonas</taxon>
        <taxon>Pseudomonas syringae</taxon>
    </lineage>
</organism>
<dbReference type="GO" id="GO:0007165">
    <property type="term" value="P:signal transduction"/>
    <property type="evidence" value="ECO:0007669"/>
    <property type="project" value="InterPro"/>
</dbReference>
<dbReference type="SMART" id="SM00283">
    <property type="entry name" value="MA"/>
    <property type="match status" value="1"/>
</dbReference>